<keyword evidence="3" id="KW-1185">Reference proteome</keyword>
<evidence type="ECO:0000313" key="2">
    <source>
        <dbReference type="EMBL" id="GAA0146585.1"/>
    </source>
</evidence>
<comment type="caution">
    <text evidence="2">The sequence shown here is derived from an EMBL/GenBank/DDBJ whole genome shotgun (WGS) entry which is preliminary data.</text>
</comment>
<organism evidence="2 3">
    <name type="scientific">Lithospermum erythrorhizon</name>
    <name type="common">Purple gromwell</name>
    <name type="synonym">Lithospermum officinale var. erythrorhizon</name>
    <dbReference type="NCBI Taxonomy" id="34254"/>
    <lineage>
        <taxon>Eukaryota</taxon>
        <taxon>Viridiplantae</taxon>
        <taxon>Streptophyta</taxon>
        <taxon>Embryophyta</taxon>
        <taxon>Tracheophyta</taxon>
        <taxon>Spermatophyta</taxon>
        <taxon>Magnoliopsida</taxon>
        <taxon>eudicotyledons</taxon>
        <taxon>Gunneridae</taxon>
        <taxon>Pentapetalae</taxon>
        <taxon>asterids</taxon>
        <taxon>lamiids</taxon>
        <taxon>Boraginales</taxon>
        <taxon>Boraginaceae</taxon>
        <taxon>Boraginoideae</taxon>
        <taxon>Lithospermeae</taxon>
        <taxon>Lithospermum</taxon>
    </lineage>
</organism>
<feature type="region of interest" description="Disordered" evidence="1">
    <location>
        <begin position="1"/>
        <end position="68"/>
    </location>
</feature>
<evidence type="ECO:0000313" key="3">
    <source>
        <dbReference type="Proteomes" id="UP001454036"/>
    </source>
</evidence>
<feature type="compositionally biased region" description="Polar residues" evidence="1">
    <location>
        <begin position="1"/>
        <end position="12"/>
    </location>
</feature>
<evidence type="ECO:0000256" key="1">
    <source>
        <dbReference type="SAM" id="MobiDB-lite"/>
    </source>
</evidence>
<sequence length="84" mass="9206">MPSPGNFRSNGLSIHLPKGRRTEDSSSNDDSWSPVLDGISQPEEEIESEAGSLALEQTTQPHVEFPPKATSYFAGYSQQSFSFD</sequence>
<proteinExistence type="predicted"/>
<protein>
    <submittedName>
        <fullName evidence="2">Uncharacterized protein</fullName>
    </submittedName>
</protein>
<dbReference type="Proteomes" id="UP001454036">
    <property type="component" value="Unassembled WGS sequence"/>
</dbReference>
<name>A0AAV3P8J4_LITER</name>
<dbReference type="EMBL" id="BAABME010000951">
    <property type="protein sequence ID" value="GAA0146585.1"/>
    <property type="molecule type" value="Genomic_DNA"/>
</dbReference>
<accession>A0AAV3P8J4</accession>
<dbReference type="AlphaFoldDB" id="A0AAV3P8J4"/>
<gene>
    <name evidence="2" type="ORF">LIER_06504</name>
</gene>
<reference evidence="2 3" key="1">
    <citation type="submission" date="2024-01" db="EMBL/GenBank/DDBJ databases">
        <title>The complete chloroplast genome sequence of Lithospermum erythrorhizon: insights into the phylogenetic relationship among Boraginaceae species and the maternal lineages of purple gromwells.</title>
        <authorList>
            <person name="Okada T."/>
            <person name="Watanabe K."/>
        </authorList>
    </citation>
    <scope>NUCLEOTIDE SEQUENCE [LARGE SCALE GENOMIC DNA]</scope>
</reference>